<dbReference type="InterPro" id="IPR011763">
    <property type="entry name" value="COA_CT_C"/>
</dbReference>
<organism evidence="3 4">
    <name type="scientific">Paraconiothyrium brasiliense</name>
    <dbReference type="NCBI Taxonomy" id="300254"/>
    <lineage>
        <taxon>Eukaryota</taxon>
        <taxon>Fungi</taxon>
        <taxon>Dikarya</taxon>
        <taxon>Ascomycota</taxon>
        <taxon>Pezizomycotina</taxon>
        <taxon>Dothideomycetes</taxon>
        <taxon>Pleosporomycetidae</taxon>
        <taxon>Pleosporales</taxon>
        <taxon>Massarineae</taxon>
        <taxon>Didymosphaeriaceae</taxon>
        <taxon>Paraconiothyrium</taxon>
    </lineage>
</organism>
<dbReference type="Pfam" id="PF01039">
    <property type="entry name" value="Carboxyl_trans"/>
    <property type="match status" value="1"/>
</dbReference>
<feature type="compositionally biased region" description="Low complexity" evidence="1">
    <location>
        <begin position="7"/>
        <end position="21"/>
    </location>
</feature>
<dbReference type="PANTHER" id="PTHR43842">
    <property type="entry name" value="PROPIONYL-COA CARBOXYLASE BETA CHAIN"/>
    <property type="match status" value="1"/>
</dbReference>
<evidence type="ECO:0000313" key="4">
    <source>
        <dbReference type="Proteomes" id="UP001521785"/>
    </source>
</evidence>
<dbReference type="PANTHER" id="PTHR43842:SF2">
    <property type="entry name" value="PROPIONYL-COA CARBOXYLASE BETA CHAIN, MITOCHONDRIAL"/>
    <property type="match status" value="1"/>
</dbReference>
<evidence type="ECO:0000313" key="3">
    <source>
        <dbReference type="EMBL" id="KAL1610807.1"/>
    </source>
</evidence>
<keyword evidence="4" id="KW-1185">Reference proteome</keyword>
<dbReference type="EMBL" id="JAKJXO020000002">
    <property type="protein sequence ID" value="KAL1610807.1"/>
    <property type="molecule type" value="Genomic_DNA"/>
</dbReference>
<gene>
    <name evidence="3" type="ORF">SLS60_002478</name>
</gene>
<dbReference type="Proteomes" id="UP001521785">
    <property type="component" value="Unassembled WGS sequence"/>
</dbReference>
<proteinExistence type="predicted"/>
<accession>A0ABR3S2E5</accession>
<feature type="domain" description="CoA carboxyltransferase C-terminal" evidence="2">
    <location>
        <begin position="340"/>
        <end position="599"/>
    </location>
</feature>
<sequence>MAGDDNASPSKDAPTSSSSAKNRLEQVSSHIAPDAQKKRRRRRPDSDLPPDYSDILGQIATLRKIAATPDPNNRGYVRQKQAGKLWVRERVEQLLDRGSFQEVGSVSGTVKWKQLGGIKEEPEEYVPSNNVQGFGKLKGRKIVFTADDFSIRAGHADGALMEKTVINLALAYEVLRADPRQIYMEKLAIALQLPIVKLVDGSSGGGSVTTIRTTGFSYVPPLPSFAQVVQQLNMGIPNLGAVVGPAIGLGAARVVACHFSVMAGDIGSLFNAGPNVVKNATFEEGLSFTDLGGPAMHCTNGTIDNLAPDEAGCFEQIRTILGYLPDSGTKLPPIIECSDPVDRMSESLRSIVPRARNRMYNPRKIITEVVDQGSFFEIGALWGITAIVGLARLEGRPVGIVSLNCEVNAGALDALGSQKITRMLKFLDVFNIPLVQFVDVPGYAIGTAAERTATMRHGVQLATTYYSTTMPIFSVIVRRVYGVAGGVMLDCRDPRMRVAWPSGVWGSLPLEGGIEVGHSFELKEIEKREGKEKREQRYKELEDEYRRLMNPVRTANHFGVEEIIDPAYTRRICCEWVSHVYESLLPERIMERVAGRVKPTFA</sequence>
<feature type="region of interest" description="Disordered" evidence="1">
    <location>
        <begin position="1"/>
        <end position="53"/>
    </location>
</feature>
<evidence type="ECO:0000256" key="1">
    <source>
        <dbReference type="SAM" id="MobiDB-lite"/>
    </source>
</evidence>
<dbReference type="PROSITE" id="PS50989">
    <property type="entry name" value="COA_CT_CTER"/>
    <property type="match status" value="1"/>
</dbReference>
<dbReference type="InterPro" id="IPR029045">
    <property type="entry name" value="ClpP/crotonase-like_dom_sf"/>
</dbReference>
<dbReference type="InterPro" id="IPR051047">
    <property type="entry name" value="AccD/PCCB"/>
</dbReference>
<comment type="caution">
    <text evidence="3">The sequence shown here is derived from an EMBL/GenBank/DDBJ whole genome shotgun (WGS) entry which is preliminary data.</text>
</comment>
<evidence type="ECO:0000259" key="2">
    <source>
        <dbReference type="PROSITE" id="PS50989"/>
    </source>
</evidence>
<reference evidence="3 4" key="1">
    <citation type="submission" date="2024-02" db="EMBL/GenBank/DDBJ databases">
        <title>De novo assembly and annotation of 12 fungi associated with fruit tree decline syndrome in Ontario, Canada.</title>
        <authorList>
            <person name="Sulman M."/>
            <person name="Ellouze W."/>
            <person name="Ilyukhin E."/>
        </authorList>
    </citation>
    <scope>NUCLEOTIDE SEQUENCE [LARGE SCALE GENOMIC DNA]</scope>
    <source>
        <strain evidence="3 4">M42-189</strain>
    </source>
</reference>
<dbReference type="SUPFAM" id="SSF52096">
    <property type="entry name" value="ClpP/crotonase"/>
    <property type="match status" value="2"/>
</dbReference>
<protein>
    <recommendedName>
        <fullName evidence="2">CoA carboxyltransferase C-terminal domain-containing protein</fullName>
    </recommendedName>
</protein>
<dbReference type="Gene3D" id="3.90.226.10">
    <property type="entry name" value="2-enoyl-CoA Hydratase, Chain A, domain 1"/>
    <property type="match status" value="2"/>
</dbReference>
<dbReference type="InterPro" id="IPR034733">
    <property type="entry name" value="AcCoA_carboxyl_beta"/>
</dbReference>
<name>A0ABR3S2E5_9PLEO</name>